<dbReference type="Gene3D" id="3.50.50.60">
    <property type="entry name" value="FAD/NAD(P)-binding domain"/>
    <property type="match status" value="2"/>
</dbReference>
<comment type="caution">
    <text evidence="7">The sequence shown here is derived from an EMBL/GenBank/DDBJ whole genome shotgun (WGS) entry which is preliminary data.</text>
</comment>
<evidence type="ECO:0000259" key="6">
    <source>
        <dbReference type="PROSITE" id="PS00624"/>
    </source>
</evidence>
<dbReference type="GO" id="GO:0008812">
    <property type="term" value="F:choline dehydrogenase activity"/>
    <property type="evidence" value="ECO:0007669"/>
    <property type="project" value="TreeGrafter"/>
</dbReference>
<dbReference type="PROSITE" id="PS00624">
    <property type="entry name" value="GMC_OXRED_2"/>
    <property type="match status" value="1"/>
</dbReference>
<dbReference type="Gene3D" id="3.30.410.40">
    <property type="match status" value="1"/>
</dbReference>
<gene>
    <name evidence="7" type="ORF">HaLaN_01511</name>
</gene>
<evidence type="ECO:0000256" key="3">
    <source>
        <dbReference type="ARBA" id="ARBA00022630"/>
    </source>
</evidence>
<dbReference type="AlphaFoldDB" id="A0A699YUV5"/>
<dbReference type="Pfam" id="PF05199">
    <property type="entry name" value="GMC_oxred_C"/>
    <property type="match status" value="1"/>
</dbReference>
<evidence type="ECO:0000256" key="4">
    <source>
        <dbReference type="ARBA" id="ARBA00022827"/>
    </source>
</evidence>
<evidence type="ECO:0000256" key="1">
    <source>
        <dbReference type="ARBA" id="ARBA00001974"/>
    </source>
</evidence>
<keyword evidence="3" id="KW-0285">Flavoprotein</keyword>
<dbReference type="PANTHER" id="PTHR11552:SF147">
    <property type="entry name" value="CHOLINE DEHYDROGENASE, MITOCHONDRIAL"/>
    <property type="match status" value="1"/>
</dbReference>
<comment type="cofactor">
    <cofactor evidence="1">
        <name>FAD</name>
        <dbReference type="ChEBI" id="CHEBI:57692"/>
    </cofactor>
</comment>
<proteinExistence type="inferred from homology"/>
<evidence type="ECO:0000256" key="5">
    <source>
        <dbReference type="SAM" id="MobiDB-lite"/>
    </source>
</evidence>
<dbReference type="GO" id="GO:0016020">
    <property type="term" value="C:membrane"/>
    <property type="evidence" value="ECO:0007669"/>
    <property type="project" value="TreeGrafter"/>
</dbReference>
<dbReference type="EMBL" id="BLLF01000057">
    <property type="protein sequence ID" value="GFH06812.1"/>
    <property type="molecule type" value="Genomic_DNA"/>
</dbReference>
<evidence type="ECO:0000313" key="8">
    <source>
        <dbReference type="Proteomes" id="UP000485058"/>
    </source>
</evidence>
<feature type="non-terminal residue" evidence="7">
    <location>
        <position position="1"/>
    </location>
</feature>
<dbReference type="InterPro" id="IPR036188">
    <property type="entry name" value="FAD/NAD-bd_sf"/>
</dbReference>
<dbReference type="SUPFAM" id="SSF54373">
    <property type="entry name" value="FAD-linked reductases, C-terminal domain"/>
    <property type="match status" value="1"/>
</dbReference>
<feature type="region of interest" description="Disordered" evidence="5">
    <location>
        <begin position="352"/>
        <end position="374"/>
    </location>
</feature>
<protein>
    <submittedName>
        <fullName evidence="7">GMC_OxRdtase_N domain-containing protein</fullName>
    </submittedName>
</protein>
<dbReference type="InterPro" id="IPR012132">
    <property type="entry name" value="GMC_OxRdtase"/>
</dbReference>
<name>A0A699YUV5_HAELA</name>
<dbReference type="InterPro" id="IPR000172">
    <property type="entry name" value="GMC_OxRdtase_N"/>
</dbReference>
<reference evidence="7 8" key="1">
    <citation type="submission" date="2020-02" db="EMBL/GenBank/DDBJ databases">
        <title>Draft genome sequence of Haematococcus lacustris strain NIES-144.</title>
        <authorList>
            <person name="Morimoto D."/>
            <person name="Nakagawa S."/>
            <person name="Yoshida T."/>
            <person name="Sawayama S."/>
        </authorList>
    </citation>
    <scope>NUCLEOTIDE SEQUENCE [LARGE SCALE GENOMIC DNA]</scope>
    <source>
        <strain evidence="7 8">NIES-144</strain>
    </source>
</reference>
<accession>A0A699YUV5</accession>
<evidence type="ECO:0000256" key="2">
    <source>
        <dbReference type="ARBA" id="ARBA00010790"/>
    </source>
</evidence>
<comment type="similarity">
    <text evidence="2">Belongs to the GMC oxidoreductase family.</text>
</comment>
<organism evidence="7 8">
    <name type="scientific">Haematococcus lacustris</name>
    <name type="common">Green alga</name>
    <name type="synonym">Haematococcus pluvialis</name>
    <dbReference type="NCBI Taxonomy" id="44745"/>
    <lineage>
        <taxon>Eukaryota</taxon>
        <taxon>Viridiplantae</taxon>
        <taxon>Chlorophyta</taxon>
        <taxon>core chlorophytes</taxon>
        <taxon>Chlorophyceae</taxon>
        <taxon>CS clade</taxon>
        <taxon>Chlamydomonadales</taxon>
        <taxon>Haematococcaceae</taxon>
        <taxon>Haematococcus</taxon>
    </lineage>
</organism>
<keyword evidence="8" id="KW-1185">Reference proteome</keyword>
<evidence type="ECO:0000313" key="7">
    <source>
        <dbReference type="EMBL" id="GFH06812.1"/>
    </source>
</evidence>
<dbReference type="InterPro" id="IPR007867">
    <property type="entry name" value="GMC_OxRtase_C"/>
</dbReference>
<feature type="domain" description="Glucose-methanol-choline oxidoreductase N-terminal" evidence="6">
    <location>
        <begin position="51"/>
        <end position="65"/>
    </location>
</feature>
<dbReference type="Proteomes" id="UP000485058">
    <property type="component" value="Unassembled WGS sequence"/>
</dbReference>
<keyword evidence="4" id="KW-0274">FAD</keyword>
<dbReference type="PANTHER" id="PTHR11552">
    <property type="entry name" value="GLUCOSE-METHANOL-CHOLINE GMC OXIDOREDUCTASE"/>
    <property type="match status" value="1"/>
</dbReference>
<dbReference type="GO" id="GO:0050660">
    <property type="term" value="F:flavin adenine dinucleotide binding"/>
    <property type="evidence" value="ECO:0007669"/>
    <property type="project" value="InterPro"/>
</dbReference>
<dbReference type="SMR" id="A0A699YUV5"/>
<dbReference type="SUPFAM" id="SSF51905">
    <property type="entry name" value="FAD/NAD(P)-binding domain"/>
    <property type="match status" value="1"/>
</dbReference>
<dbReference type="GO" id="GO:0019285">
    <property type="term" value="P:glycine betaine biosynthetic process from choline"/>
    <property type="evidence" value="ECO:0007669"/>
    <property type="project" value="TreeGrafter"/>
</dbReference>
<dbReference type="Pfam" id="PF00732">
    <property type="entry name" value="GMC_oxred_N"/>
    <property type="match status" value="1"/>
</dbReference>
<sequence length="374" mass="39280">MRITKLQFEHSSSPGSLPRTVGVEFSPANDSFGDRFSAQLAPEGQVLLCAGAVHSPHLLQLSGVGPRQVLAEHGIPLVADLQGVGANLQDHPATLFAARTDDKFDNLAVTSQVYDRSSNVRITALLHYLLQRRGPLATTGCDHGAFLSTTGKGEPDLQIRFVPGFALDPDAIQSYIKFGENKKRGIAWPCGITMQLLAVRPHSVGSVGLKSSDPFAAPAVDIGYYAGDGEKDLVTLREGLKIARRIAEASPLSEYGTSERYPGPRATSDADLDEFIRKTTCSGNALVGTCRMGPASDSGTVVSHTDMSVHGVAGLRVVDASVMPRIPGGQTGAPTVMIAERVAAMLVGQQARVGSTPGRGGSQQMAGRTLVGAA</sequence>